<organism evidence="2 3">
    <name type="scientific">Burkholderia thailandensis</name>
    <dbReference type="NCBI Taxonomy" id="57975"/>
    <lineage>
        <taxon>Bacteria</taxon>
        <taxon>Pseudomonadati</taxon>
        <taxon>Pseudomonadota</taxon>
        <taxon>Betaproteobacteria</taxon>
        <taxon>Burkholderiales</taxon>
        <taxon>Burkholderiaceae</taxon>
        <taxon>Burkholderia</taxon>
        <taxon>pseudomallei group</taxon>
    </lineage>
</organism>
<accession>A0AAW9CRQ5</accession>
<gene>
    <name evidence="2" type="ORF">C7S16_5270</name>
</gene>
<dbReference type="Proteomes" id="UP001272137">
    <property type="component" value="Unassembled WGS sequence"/>
</dbReference>
<comment type="caution">
    <text evidence="2">The sequence shown here is derived from an EMBL/GenBank/DDBJ whole genome shotgun (WGS) entry which is preliminary data.</text>
</comment>
<proteinExistence type="predicted"/>
<feature type="compositionally biased region" description="Basic and acidic residues" evidence="1">
    <location>
        <begin position="21"/>
        <end position="37"/>
    </location>
</feature>
<reference evidence="2" key="1">
    <citation type="submission" date="2018-08" db="EMBL/GenBank/DDBJ databases">
        <title>Identification of Burkholderia cepacia strains that express a Burkholderia pseudomallei-like capsular polysaccharide.</title>
        <authorList>
            <person name="Burtnick M.N."/>
            <person name="Vongsouvath M."/>
            <person name="Newton P."/>
            <person name="Wuthiekanun V."/>
            <person name="Limmathurotsakul D."/>
            <person name="Brett P.J."/>
            <person name="Chantratita N."/>
            <person name="Dance D.A."/>
        </authorList>
    </citation>
    <scope>NUCLEOTIDE SEQUENCE</scope>
    <source>
        <strain evidence="2">SBXCC001</strain>
    </source>
</reference>
<dbReference type="EMBL" id="QXCT01000001">
    <property type="protein sequence ID" value="MDW9253289.1"/>
    <property type="molecule type" value="Genomic_DNA"/>
</dbReference>
<evidence type="ECO:0000313" key="2">
    <source>
        <dbReference type="EMBL" id="MDW9253289.1"/>
    </source>
</evidence>
<sequence>MQLTYAPAASARKAKPGSARRAADTERRDGRRDAPADAERFLRDSFLRA</sequence>
<dbReference type="AlphaFoldDB" id="A0AAW9CRQ5"/>
<protein>
    <submittedName>
        <fullName evidence="2">Uncharacterized protein</fullName>
    </submittedName>
</protein>
<feature type="region of interest" description="Disordered" evidence="1">
    <location>
        <begin position="1"/>
        <end position="37"/>
    </location>
</feature>
<name>A0AAW9CRQ5_BURTH</name>
<evidence type="ECO:0000256" key="1">
    <source>
        <dbReference type="SAM" id="MobiDB-lite"/>
    </source>
</evidence>
<evidence type="ECO:0000313" key="3">
    <source>
        <dbReference type="Proteomes" id="UP001272137"/>
    </source>
</evidence>